<feature type="compositionally biased region" description="Polar residues" evidence="1">
    <location>
        <begin position="283"/>
        <end position="303"/>
    </location>
</feature>
<evidence type="ECO:0000256" key="2">
    <source>
        <dbReference type="SAM" id="Phobius"/>
    </source>
</evidence>
<name>F9WHU5_TRYCI</name>
<reference evidence="4 5" key="2">
    <citation type="journal article" date="2012" name="Proc. Natl. Acad. Sci. U.S.A.">
        <title>Antigenic diversity is generated by distinct evolutionary mechanisms in African trypanosome species.</title>
        <authorList>
            <person name="Jackson A.P."/>
            <person name="Berry A."/>
            <person name="Aslett M."/>
            <person name="Allison H.C."/>
            <person name="Burton P."/>
            <person name="Vavrova-Anderson J."/>
            <person name="Brown R."/>
            <person name="Browne H."/>
            <person name="Corton N."/>
            <person name="Hauser H."/>
            <person name="Gamble J."/>
            <person name="Gilderthorp R."/>
            <person name="Marcello L."/>
            <person name="McQuillan J."/>
            <person name="Otto T.D."/>
            <person name="Quail M.A."/>
            <person name="Sanders M.J."/>
            <person name="van Tonder A."/>
            <person name="Ginger M.L."/>
            <person name="Field M.C."/>
            <person name="Barry J.D."/>
            <person name="Hertz-Fowler C."/>
            <person name="Berriman M."/>
        </authorList>
    </citation>
    <scope>NUCLEOTIDE SEQUENCE [LARGE SCALE GENOMIC DNA]</scope>
    <source>
        <strain evidence="4 5">IL3000</strain>
    </source>
</reference>
<evidence type="ECO:0000313" key="3">
    <source>
        <dbReference type="EMBL" id="CCC89311.1"/>
    </source>
</evidence>
<dbReference type="OMA" id="TSATWHF"/>
<reference evidence="5" key="1">
    <citation type="submission" date="2011-07" db="EMBL/GenBank/DDBJ databases">
        <title>Divergent evolution of antigenic variation in African trypanosomes.</title>
        <authorList>
            <person name="Jackson A.P."/>
            <person name="Berry A."/>
            <person name="Allison H.C."/>
            <person name="Burton P."/>
            <person name="Anderson J."/>
            <person name="Aslett M."/>
            <person name="Brown R."/>
            <person name="Corton N."/>
            <person name="Harris D."/>
            <person name="Hauser H."/>
            <person name="Gamble J."/>
            <person name="Gilderthorp R."/>
            <person name="McQuillan J."/>
            <person name="Quail M.A."/>
            <person name="Sanders M."/>
            <person name="Van Tonder A."/>
            <person name="Ginger M.L."/>
            <person name="Donelson J.E."/>
            <person name="Field M.C."/>
            <person name="Barry J.D."/>
            <person name="Berriman M."/>
            <person name="Hertz-Fowler C."/>
        </authorList>
    </citation>
    <scope>NUCLEOTIDE SEQUENCE [LARGE SCALE GENOMIC DNA]</scope>
    <source>
        <strain evidence="5">IL3000</strain>
    </source>
</reference>
<feature type="region of interest" description="Disordered" evidence="1">
    <location>
        <begin position="272"/>
        <end position="303"/>
    </location>
</feature>
<keyword evidence="5" id="KW-1185">Reference proteome</keyword>
<evidence type="ECO:0000313" key="4">
    <source>
        <dbReference type="EMBL" id="CCD16890.1"/>
    </source>
</evidence>
<dbReference type="EMBL" id="CAEQ01002487">
    <property type="protein sequence ID" value="CCD16890.1"/>
    <property type="molecule type" value="Genomic_DNA"/>
</dbReference>
<dbReference type="VEuPathDB" id="TriTrypDB:TcIL3000_0_17730"/>
<dbReference type="VEuPathDB" id="TriTrypDB:TcIL3000_1_770"/>
<gene>
    <name evidence="4" type="ORF">TCIL3000_0_17730</name>
    <name evidence="3" type="ORF">TCIL3000_1_770</name>
</gene>
<accession>F9WHU5</accession>
<sequence>MAEVVPDDYFPLEGESNTDLQSAGHSFSSAAAGGTMAPQGNKTSATWHFCMPSQAAPVDYLPEFRFTVESSDEIRAAVTAANAFMQAGDLHAAVDAAEKGGLTLAMVAINGTQLSAAVNMVLNGAVRPILNGFLHVFHTSAVACVRNSSLQDPKRVNESFGSDIGNSTTSGSGAFDLLESATGFIWDALVGTIIGRHGYAEVLMFLACIVLSFLTFSVRLWSKKYCDSVDALASQAPVCPTGGVDGAGSLPKTNTCDARQSDTRGWSGALRFGAAPPGEEWSSPDTPSTTEGEVSRTSLSYTM</sequence>
<dbReference type="AlphaFoldDB" id="F9WHU5"/>
<keyword evidence="2" id="KW-0812">Transmembrane</keyword>
<organism evidence="4 5">
    <name type="scientific">Trypanosoma congolense (strain IL3000)</name>
    <dbReference type="NCBI Taxonomy" id="1068625"/>
    <lineage>
        <taxon>Eukaryota</taxon>
        <taxon>Discoba</taxon>
        <taxon>Euglenozoa</taxon>
        <taxon>Kinetoplastea</taxon>
        <taxon>Metakinetoplastina</taxon>
        <taxon>Trypanosomatida</taxon>
        <taxon>Trypanosomatidae</taxon>
        <taxon>Trypanosoma</taxon>
        <taxon>Nannomonas</taxon>
    </lineage>
</organism>
<feature type="region of interest" description="Disordered" evidence="1">
    <location>
        <begin position="1"/>
        <end position="25"/>
    </location>
</feature>
<protein>
    <submittedName>
        <fullName evidence="4">Uncharacterized protein</fullName>
    </submittedName>
</protein>
<keyword evidence="2" id="KW-1133">Transmembrane helix</keyword>
<evidence type="ECO:0000256" key="1">
    <source>
        <dbReference type="SAM" id="MobiDB-lite"/>
    </source>
</evidence>
<keyword evidence="2" id="KW-0472">Membrane</keyword>
<evidence type="ECO:0000313" key="5">
    <source>
        <dbReference type="Proteomes" id="UP000000702"/>
    </source>
</evidence>
<proteinExistence type="predicted"/>
<feature type="transmembrane region" description="Helical" evidence="2">
    <location>
        <begin position="202"/>
        <end position="221"/>
    </location>
</feature>
<dbReference type="EMBL" id="HE575314">
    <property type="protein sequence ID" value="CCC89311.1"/>
    <property type="molecule type" value="Genomic_DNA"/>
</dbReference>
<dbReference type="Proteomes" id="UP000000702">
    <property type="component" value="Unassembled WGS sequence"/>
</dbReference>